<dbReference type="PANTHER" id="PTHR33349">
    <property type="entry name" value="EMB|CAB62594.1"/>
    <property type="match status" value="1"/>
</dbReference>
<feature type="compositionally biased region" description="Polar residues" evidence="1">
    <location>
        <begin position="465"/>
        <end position="479"/>
    </location>
</feature>
<organism evidence="3 4">
    <name type="scientific">Iris pallida</name>
    <name type="common">Sweet iris</name>
    <dbReference type="NCBI Taxonomy" id="29817"/>
    <lineage>
        <taxon>Eukaryota</taxon>
        <taxon>Viridiplantae</taxon>
        <taxon>Streptophyta</taxon>
        <taxon>Embryophyta</taxon>
        <taxon>Tracheophyta</taxon>
        <taxon>Spermatophyta</taxon>
        <taxon>Magnoliopsida</taxon>
        <taxon>Liliopsida</taxon>
        <taxon>Asparagales</taxon>
        <taxon>Iridaceae</taxon>
        <taxon>Iridoideae</taxon>
        <taxon>Irideae</taxon>
        <taxon>Iris</taxon>
    </lineage>
</organism>
<feature type="region of interest" description="Disordered" evidence="1">
    <location>
        <begin position="148"/>
        <end position="245"/>
    </location>
</feature>
<dbReference type="GO" id="GO:0005516">
    <property type="term" value="F:calmodulin binding"/>
    <property type="evidence" value="ECO:0007669"/>
    <property type="project" value="InterPro"/>
</dbReference>
<dbReference type="AlphaFoldDB" id="A0AAX6IL41"/>
<evidence type="ECO:0000256" key="1">
    <source>
        <dbReference type="SAM" id="MobiDB-lite"/>
    </source>
</evidence>
<reference evidence="3" key="1">
    <citation type="journal article" date="2023" name="GigaByte">
        <title>Genome assembly of the bearded iris, Iris pallida Lam.</title>
        <authorList>
            <person name="Bruccoleri R.E."/>
            <person name="Oakeley E.J."/>
            <person name="Faust A.M.E."/>
            <person name="Altorfer M."/>
            <person name="Dessus-Babus S."/>
            <person name="Burckhardt D."/>
            <person name="Oertli M."/>
            <person name="Naumann U."/>
            <person name="Petersen F."/>
            <person name="Wong J."/>
        </authorList>
    </citation>
    <scope>NUCLEOTIDE SEQUENCE</scope>
    <source>
        <strain evidence="3">GSM-AAB239-AS_SAM_17_03QT</strain>
    </source>
</reference>
<dbReference type="EMBL" id="JANAVB010000598">
    <property type="protein sequence ID" value="KAJ6853534.1"/>
    <property type="molecule type" value="Genomic_DNA"/>
</dbReference>
<feature type="region of interest" description="Disordered" evidence="1">
    <location>
        <begin position="283"/>
        <end position="306"/>
    </location>
</feature>
<evidence type="ECO:0000259" key="2">
    <source>
        <dbReference type="SMART" id="SM01054"/>
    </source>
</evidence>
<comment type="caution">
    <text evidence="3">The sequence shown here is derived from an EMBL/GenBank/DDBJ whole genome shotgun (WGS) entry which is preliminary data.</text>
</comment>
<accession>A0AAX6IL41</accession>
<dbReference type="PANTHER" id="PTHR33349:SF41">
    <property type="entry name" value="EMB|CAB62594.1"/>
    <property type="match status" value="1"/>
</dbReference>
<proteinExistence type="predicted"/>
<feature type="compositionally biased region" description="Basic and acidic residues" evidence="1">
    <location>
        <begin position="86"/>
        <end position="129"/>
    </location>
</feature>
<sequence>MIDEAMETAITLVTPENFMCNGKMEQTTTGNVIPSYSLSPSRSDKKVQSRYLKPSMASCHDNCKYGKKHDYEAASQNFRTFRKKNVVREREKKQEATPNGEERRMRTVTKPRMETESKPENDFSAKLDFSKAKTPTLTKKSITPAEKKILVTSRGNKRNQEKSLNLDDENKTEEVERRTPLQPQSSDKPNVINLTNLSHDSEADALQNPGSAMENTESTVSEPISSVASTEIKQKSPPSVEKPQTIKKKAPLPLRRVNVTARSAILLKARAPLMRSISHLNSSRSHIARRNQEKKATKSFGPLKSGSIASKPLNSLKTKAPVLRTISARRSQEKIGEGAARPANAFKMKILPVRSASQLKPSVNARGNRESRINKNLHTTNIAARKVLKPLPASFSPKAPLEVVSSFKFGELRNVKTKHKVGGANAKTSEATDLDRNDKVEDSETVTNELRKEDVSKVENKRGSRSSSAAHPEDNTSTPYKLKFRQGKVMDLHRCDSYGARRLWFRVGKAAGENPDDHNLAWRRSFRKKRDTSGSDSNIPNSEAQSVVLKHQEAEKRKDAQALLNHVIEETASKLVDVRKSKVKALVGAFETVMSRQ</sequence>
<feature type="compositionally biased region" description="Polar residues" evidence="1">
    <location>
        <begin position="181"/>
        <end position="198"/>
    </location>
</feature>
<name>A0AAX6IL41_IRIPA</name>
<keyword evidence="4" id="KW-1185">Reference proteome</keyword>
<protein>
    <recommendedName>
        <fullName evidence="2">Calmodulin-binding domain-containing protein</fullName>
    </recommendedName>
</protein>
<feature type="compositionally biased region" description="Basic and acidic residues" evidence="1">
    <location>
        <begin position="449"/>
        <end position="462"/>
    </location>
</feature>
<feature type="compositionally biased region" description="Basic and acidic residues" evidence="1">
    <location>
        <begin position="158"/>
        <end position="179"/>
    </location>
</feature>
<dbReference type="SMART" id="SM01054">
    <property type="entry name" value="CaM_binding"/>
    <property type="match status" value="1"/>
</dbReference>
<evidence type="ECO:0000313" key="4">
    <source>
        <dbReference type="Proteomes" id="UP001140949"/>
    </source>
</evidence>
<dbReference type="Pfam" id="PF07839">
    <property type="entry name" value="CaM_binding"/>
    <property type="match status" value="1"/>
</dbReference>
<evidence type="ECO:0000313" key="3">
    <source>
        <dbReference type="EMBL" id="KAJ6853534.1"/>
    </source>
</evidence>
<dbReference type="InterPro" id="IPR012417">
    <property type="entry name" value="CaM-bd_dom_pln"/>
</dbReference>
<gene>
    <name evidence="3" type="ORF">M6B38_249575</name>
</gene>
<feature type="compositionally biased region" description="Basic and acidic residues" evidence="1">
    <location>
        <begin position="433"/>
        <end position="442"/>
    </location>
</feature>
<reference evidence="3" key="2">
    <citation type="submission" date="2023-04" db="EMBL/GenBank/DDBJ databases">
        <authorList>
            <person name="Bruccoleri R.E."/>
            <person name="Oakeley E.J."/>
            <person name="Faust A.-M."/>
            <person name="Dessus-Babus S."/>
            <person name="Altorfer M."/>
            <person name="Burckhardt D."/>
            <person name="Oertli M."/>
            <person name="Naumann U."/>
            <person name="Petersen F."/>
            <person name="Wong J."/>
        </authorList>
    </citation>
    <scope>NUCLEOTIDE SEQUENCE</scope>
    <source>
        <strain evidence="3">GSM-AAB239-AS_SAM_17_03QT</strain>
        <tissue evidence="3">Leaf</tissue>
    </source>
</reference>
<dbReference type="Proteomes" id="UP001140949">
    <property type="component" value="Unassembled WGS sequence"/>
</dbReference>
<feature type="region of interest" description="Disordered" evidence="1">
    <location>
        <begin position="420"/>
        <end position="482"/>
    </location>
</feature>
<feature type="compositionally biased region" description="Polar residues" evidence="1">
    <location>
        <begin position="208"/>
        <end position="231"/>
    </location>
</feature>
<feature type="domain" description="Calmodulin-binding" evidence="2">
    <location>
        <begin position="478"/>
        <end position="595"/>
    </location>
</feature>
<feature type="region of interest" description="Disordered" evidence="1">
    <location>
        <begin position="84"/>
        <end position="129"/>
    </location>
</feature>